<accession>A0A0L6UHM4</accession>
<gene>
    <name evidence="1" type="ORF">VP01_651g2</name>
</gene>
<dbReference type="Proteomes" id="UP000037035">
    <property type="component" value="Unassembled WGS sequence"/>
</dbReference>
<protein>
    <submittedName>
        <fullName evidence="1">Uncharacterized protein</fullName>
    </submittedName>
</protein>
<dbReference type="OrthoDB" id="2142724at2759"/>
<evidence type="ECO:0000313" key="1">
    <source>
        <dbReference type="EMBL" id="KNZ47305.1"/>
    </source>
</evidence>
<comment type="caution">
    <text evidence="1">The sequence shown here is derived from an EMBL/GenBank/DDBJ whole genome shotgun (WGS) entry which is preliminary data.</text>
</comment>
<reference evidence="1 2" key="1">
    <citation type="submission" date="2015-08" db="EMBL/GenBank/DDBJ databases">
        <title>Next Generation Sequencing and Analysis of the Genome of Puccinia sorghi L Schw, the Causal Agent of Maize Common Rust.</title>
        <authorList>
            <person name="Rochi L."/>
            <person name="Burguener G."/>
            <person name="Darino M."/>
            <person name="Turjanski A."/>
            <person name="Kreff E."/>
            <person name="Dieguez M.J."/>
            <person name="Sacco F."/>
        </authorList>
    </citation>
    <scope>NUCLEOTIDE SEQUENCE [LARGE SCALE GENOMIC DNA]</scope>
    <source>
        <strain evidence="1 2">RO10H11247</strain>
    </source>
</reference>
<name>A0A0L6UHM4_9BASI</name>
<evidence type="ECO:0000313" key="2">
    <source>
        <dbReference type="Proteomes" id="UP000037035"/>
    </source>
</evidence>
<organism evidence="1 2">
    <name type="scientific">Puccinia sorghi</name>
    <dbReference type="NCBI Taxonomy" id="27349"/>
    <lineage>
        <taxon>Eukaryota</taxon>
        <taxon>Fungi</taxon>
        <taxon>Dikarya</taxon>
        <taxon>Basidiomycota</taxon>
        <taxon>Pucciniomycotina</taxon>
        <taxon>Pucciniomycetes</taxon>
        <taxon>Pucciniales</taxon>
        <taxon>Pucciniaceae</taxon>
        <taxon>Puccinia</taxon>
    </lineage>
</organism>
<dbReference type="VEuPathDB" id="FungiDB:VP01_651g2"/>
<keyword evidence="2" id="KW-1185">Reference proteome</keyword>
<proteinExistence type="predicted"/>
<dbReference type="EMBL" id="LAVV01011852">
    <property type="protein sequence ID" value="KNZ47305.1"/>
    <property type="molecule type" value="Genomic_DNA"/>
</dbReference>
<dbReference type="AlphaFoldDB" id="A0A0L6UHM4"/>
<sequence>MTRDLLQMFGHSARGTPTARFITNQNPDRISLIPEILIGGVLALTTTMDTFKVPKFKKIHKFDLVRKSSSNHPSPLILITVS</sequence>
<dbReference type="STRING" id="27349.A0A0L6UHM4"/>